<comment type="caution">
    <text evidence="2">The sequence shown here is derived from an EMBL/GenBank/DDBJ whole genome shotgun (WGS) entry which is preliminary data.</text>
</comment>
<name>A0A5B7G5W6_PORTR</name>
<gene>
    <name evidence="2" type="ORF">E2C01_046744</name>
</gene>
<proteinExistence type="predicted"/>
<evidence type="ECO:0000256" key="1">
    <source>
        <dbReference type="SAM" id="MobiDB-lite"/>
    </source>
</evidence>
<dbReference type="Proteomes" id="UP000324222">
    <property type="component" value="Unassembled WGS sequence"/>
</dbReference>
<evidence type="ECO:0000313" key="3">
    <source>
        <dbReference type="Proteomes" id="UP000324222"/>
    </source>
</evidence>
<dbReference type="EMBL" id="VSRR010011209">
    <property type="protein sequence ID" value="MPC52865.1"/>
    <property type="molecule type" value="Genomic_DNA"/>
</dbReference>
<dbReference type="AlphaFoldDB" id="A0A5B7G5W6"/>
<reference evidence="2 3" key="1">
    <citation type="submission" date="2019-05" db="EMBL/GenBank/DDBJ databases">
        <title>Another draft genome of Portunus trituberculatus and its Hox gene families provides insights of decapod evolution.</title>
        <authorList>
            <person name="Jeong J.-H."/>
            <person name="Song I."/>
            <person name="Kim S."/>
            <person name="Choi T."/>
            <person name="Kim D."/>
            <person name="Ryu S."/>
            <person name="Kim W."/>
        </authorList>
    </citation>
    <scope>NUCLEOTIDE SEQUENCE [LARGE SCALE GENOMIC DNA]</scope>
    <source>
        <tissue evidence="2">Muscle</tissue>
    </source>
</reference>
<sequence>MGHPLPFCHQAAERVGGSRHRSRRRGTGHGDGSQPPRDGPQSWRCLGHSCRRVVPHREPEIRVSRRGGPELILILRQLDATPHRGASPAGHNATPAGHAIVTTVISATDNSKTTTGSLAYVKVS</sequence>
<evidence type="ECO:0000313" key="2">
    <source>
        <dbReference type="EMBL" id="MPC52865.1"/>
    </source>
</evidence>
<keyword evidence="3" id="KW-1185">Reference proteome</keyword>
<accession>A0A5B7G5W6</accession>
<feature type="compositionally biased region" description="Basic residues" evidence="1">
    <location>
        <begin position="17"/>
        <end position="27"/>
    </location>
</feature>
<organism evidence="2 3">
    <name type="scientific">Portunus trituberculatus</name>
    <name type="common">Swimming crab</name>
    <name type="synonym">Neptunus trituberculatus</name>
    <dbReference type="NCBI Taxonomy" id="210409"/>
    <lineage>
        <taxon>Eukaryota</taxon>
        <taxon>Metazoa</taxon>
        <taxon>Ecdysozoa</taxon>
        <taxon>Arthropoda</taxon>
        <taxon>Crustacea</taxon>
        <taxon>Multicrustacea</taxon>
        <taxon>Malacostraca</taxon>
        <taxon>Eumalacostraca</taxon>
        <taxon>Eucarida</taxon>
        <taxon>Decapoda</taxon>
        <taxon>Pleocyemata</taxon>
        <taxon>Brachyura</taxon>
        <taxon>Eubrachyura</taxon>
        <taxon>Portunoidea</taxon>
        <taxon>Portunidae</taxon>
        <taxon>Portuninae</taxon>
        <taxon>Portunus</taxon>
    </lineage>
</organism>
<protein>
    <submittedName>
        <fullName evidence="2">Uncharacterized protein</fullName>
    </submittedName>
</protein>
<feature type="region of interest" description="Disordered" evidence="1">
    <location>
        <begin position="1"/>
        <end position="44"/>
    </location>
</feature>